<dbReference type="HOGENOM" id="CLU_3064544_0_0_0"/>
<dbReference type="PaxDb" id="123214-PERMA_1032"/>
<accession>C0QQ72</accession>
<evidence type="ECO:0000313" key="2">
    <source>
        <dbReference type="Proteomes" id="UP000001366"/>
    </source>
</evidence>
<sequence length="53" mass="6306">MIPLRVVTAFYRFFGNDLKIKLNIASVDLCQKILQCKNFLQFLKFKLVRLNGW</sequence>
<name>C0QQ72_PERMH</name>
<reference evidence="1 2" key="1">
    <citation type="journal article" date="2009" name="J. Bacteriol.">
        <title>Complete and draft genome sequences of six members of the Aquificales.</title>
        <authorList>
            <person name="Reysenbach A.L."/>
            <person name="Hamamura N."/>
            <person name="Podar M."/>
            <person name="Griffiths E."/>
            <person name="Ferreira S."/>
            <person name="Hochstein R."/>
            <person name="Heidelberg J."/>
            <person name="Johnson J."/>
            <person name="Mead D."/>
            <person name="Pohorille A."/>
            <person name="Sarmiento M."/>
            <person name="Schweighofer K."/>
            <person name="Seshadri R."/>
            <person name="Voytek M.A."/>
        </authorList>
    </citation>
    <scope>NUCLEOTIDE SEQUENCE [LARGE SCALE GENOMIC DNA]</scope>
    <source>
        <strain evidence="2">DSM 14350 / EX-H1</strain>
    </source>
</reference>
<dbReference type="KEGG" id="pmx:PERMA_1032"/>
<dbReference type="AlphaFoldDB" id="C0QQ72"/>
<dbReference type="EMBL" id="CP001230">
    <property type="protein sequence ID" value="ACO03307.1"/>
    <property type="molecule type" value="Genomic_DNA"/>
</dbReference>
<organism evidence="1 2">
    <name type="scientific">Persephonella marina (strain DSM 14350 / EX-H1)</name>
    <dbReference type="NCBI Taxonomy" id="123214"/>
    <lineage>
        <taxon>Bacteria</taxon>
        <taxon>Pseudomonadati</taxon>
        <taxon>Aquificota</taxon>
        <taxon>Aquificia</taxon>
        <taxon>Aquificales</taxon>
        <taxon>Hydrogenothermaceae</taxon>
        <taxon>Persephonella</taxon>
    </lineage>
</organism>
<evidence type="ECO:0000313" key="1">
    <source>
        <dbReference type="EMBL" id="ACO03307.1"/>
    </source>
</evidence>
<proteinExistence type="predicted"/>
<dbReference type="Proteomes" id="UP000001366">
    <property type="component" value="Chromosome"/>
</dbReference>
<gene>
    <name evidence="1" type="ordered locus">PERMA_1032</name>
</gene>
<keyword evidence="2" id="KW-1185">Reference proteome</keyword>
<protein>
    <submittedName>
        <fullName evidence="1">Uncharacterized protein</fullName>
    </submittedName>
</protein>
<dbReference type="STRING" id="123214.PERMA_1032"/>